<evidence type="ECO:0000313" key="4">
    <source>
        <dbReference type="Proteomes" id="UP000679779"/>
    </source>
</evidence>
<feature type="domain" description="Copper amine oxidase-like N-terminal" evidence="2">
    <location>
        <begin position="31"/>
        <end position="135"/>
    </location>
</feature>
<keyword evidence="1" id="KW-0732">Signal</keyword>
<organism evidence="3 4">
    <name type="scientific">Paenibacillus albilobatus</name>
    <dbReference type="NCBI Taxonomy" id="2716884"/>
    <lineage>
        <taxon>Bacteria</taxon>
        <taxon>Bacillati</taxon>
        <taxon>Bacillota</taxon>
        <taxon>Bacilli</taxon>
        <taxon>Bacillales</taxon>
        <taxon>Paenibacillaceae</taxon>
        <taxon>Paenibacillus</taxon>
    </lineage>
</organism>
<dbReference type="InterPro" id="IPR036582">
    <property type="entry name" value="Mao_N_sf"/>
</dbReference>
<proteinExistence type="predicted"/>
<dbReference type="AlphaFoldDB" id="A0A919XPR6"/>
<gene>
    <name evidence="3" type="ORF">J2TS6_54060</name>
</gene>
<feature type="signal peptide" evidence="1">
    <location>
        <begin position="1"/>
        <end position="20"/>
    </location>
</feature>
<protein>
    <recommendedName>
        <fullName evidence="2">Copper amine oxidase-like N-terminal domain-containing protein</fullName>
    </recommendedName>
</protein>
<sequence length="313" mass="33862">MKKAAITAAIAILLSTTAAAAHADAVKKIIVDGRPVILDQAPVVKQGTTLVPMSSILKSLGIQYSWDPAGKKITASKNGNQIILTVGNKNAYVNGNPVKMIVPPEMIGGRVFVPLRFIGESTGATVSLPDSNTIVITSGSKGASTPPVSANTGKTAANEEAIEDYLYEKHPVLSSSGITLDADYWVSYMEGHEIEVAVTVTDYDQLTNLADAVDKDPNILYKLTKDLSNDIKNRFGFKDQSLIIYFQTISSGYPEDVPDRYVSPLENDEYVIAIPMVLAEYDYSAGSANFYWITNDGSDGEEDYANFLFKTKL</sequence>
<dbReference type="InterPro" id="IPR012854">
    <property type="entry name" value="Cu_amine_oxidase-like_N"/>
</dbReference>
<feature type="chain" id="PRO_5037045646" description="Copper amine oxidase-like N-terminal domain-containing protein" evidence="1">
    <location>
        <begin position="21"/>
        <end position="313"/>
    </location>
</feature>
<comment type="caution">
    <text evidence="3">The sequence shown here is derived from an EMBL/GenBank/DDBJ whole genome shotgun (WGS) entry which is preliminary data.</text>
</comment>
<name>A0A919XPR6_9BACL</name>
<dbReference type="Proteomes" id="UP000679779">
    <property type="component" value="Unassembled WGS sequence"/>
</dbReference>
<accession>A0A919XPR6</accession>
<evidence type="ECO:0000256" key="1">
    <source>
        <dbReference type="SAM" id="SignalP"/>
    </source>
</evidence>
<dbReference type="Pfam" id="PF07833">
    <property type="entry name" value="Cu_amine_oxidN1"/>
    <property type="match status" value="1"/>
</dbReference>
<reference evidence="3" key="1">
    <citation type="submission" date="2021-03" db="EMBL/GenBank/DDBJ databases">
        <title>Antimicrobial resistance genes in bacteria isolated from Japanese honey, and their potential for conferring macrolide and lincosamide resistance in the American foulbrood pathogen Paenibacillus larvae.</title>
        <authorList>
            <person name="Okamoto M."/>
            <person name="Kumagai M."/>
            <person name="Kanamori H."/>
            <person name="Takamatsu D."/>
        </authorList>
    </citation>
    <scope>NUCLEOTIDE SEQUENCE</scope>
    <source>
        <strain evidence="3">J2TS6</strain>
    </source>
</reference>
<dbReference type="Gene3D" id="3.30.457.10">
    <property type="entry name" value="Copper amine oxidase-like, N-terminal domain"/>
    <property type="match status" value="1"/>
</dbReference>
<dbReference type="SUPFAM" id="SSF55383">
    <property type="entry name" value="Copper amine oxidase, domain N"/>
    <property type="match status" value="1"/>
</dbReference>
<dbReference type="RefSeq" id="WP_160044547.1">
    <property type="nucleotide sequence ID" value="NZ_BORQ01000009.1"/>
</dbReference>
<evidence type="ECO:0000313" key="3">
    <source>
        <dbReference type="EMBL" id="GIO34265.1"/>
    </source>
</evidence>
<evidence type="ECO:0000259" key="2">
    <source>
        <dbReference type="Pfam" id="PF07833"/>
    </source>
</evidence>
<dbReference type="EMBL" id="BORQ01000009">
    <property type="protein sequence ID" value="GIO34265.1"/>
    <property type="molecule type" value="Genomic_DNA"/>
</dbReference>
<keyword evidence="4" id="KW-1185">Reference proteome</keyword>